<dbReference type="RefSeq" id="WP_307280116.1">
    <property type="nucleotide sequence ID" value="NZ_JAUSVX010000013.1"/>
</dbReference>
<dbReference type="EC" id="2.1.1.-" evidence="4"/>
<organism evidence="6 7">
    <name type="scientific">Labrys wisconsinensis</name>
    <dbReference type="NCBI Taxonomy" id="425677"/>
    <lineage>
        <taxon>Bacteria</taxon>
        <taxon>Pseudomonadati</taxon>
        <taxon>Pseudomonadota</taxon>
        <taxon>Alphaproteobacteria</taxon>
        <taxon>Hyphomicrobiales</taxon>
        <taxon>Xanthobacteraceae</taxon>
        <taxon>Labrys</taxon>
    </lineage>
</organism>
<dbReference type="InterPro" id="IPR029063">
    <property type="entry name" value="SAM-dependent_MTases_sf"/>
</dbReference>
<comment type="caution">
    <text evidence="6">The sequence shown here is derived from an EMBL/GenBank/DDBJ whole genome shotgun (WGS) entry which is preliminary data.</text>
</comment>
<evidence type="ECO:0000256" key="4">
    <source>
        <dbReference type="RuleBase" id="RU362026"/>
    </source>
</evidence>
<evidence type="ECO:0000259" key="5">
    <source>
        <dbReference type="Pfam" id="PF01555"/>
    </source>
</evidence>
<accession>A0ABU0JEU4</accession>
<dbReference type="PRINTS" id="PR00508">
    <property type="entry name" value="S21N4MTFRASE"/>
</dbReference>
<dbReference type="Pfam" id="PF01555">
    <property type="entry name" value="N6_N4_Mtase"/>
    <property type="match status" value="2"/>
</dbReference>
<dbReference type="InterPro" id="IPR001091">
    <property type="entry name" value="RM_Methyltransferase"/>
</dbReference>
<dbReference type="GO" id="GO:0032259">
    <property type="term" value="P:methylation"/>
    <property type="evidence" value="ECO:0007669"/>
    <property type="project" value="UniProtKB-KW"/>
</dbReference>
<protein>
    <recommendedName>
        <fullName evidence="4">Methyltransferase</fullName>
        <ecNumber evidence="4">2.1.1.-</ecNumber>
    </recommendedName>
</protein>
<name>A0ABU0JEU4_9HYPH</name>
<dbReference type="EMBL" id="JAUSVX010000013">
    <property type="protein sequence ID" value="MDQ0472795.1"/>
    <property type="molecule type" value="Genomic_DNA"/>
</dbReference>
<feature type="domain" description="DNA methylase N-4/N-6" evidence="5">
    <location>
        <begin position="175"/>
        <end position="232"/>
    </location>
</feature>
<feature type="domain" description="DNA methylase N-4/N-6" evidence="5">
    <location>
        <begin position="28"/>
        <end position="151"/>
    </location>
</feature>
<evidence type="ECO:0000256" key="3">
    <source>
        <dbReference type="ARBA" id="ARBA00047942"/>
    </source>
</evidence>
<evidence type="ECO:0000256" key="2">
    <source>
        <dbReference type="ARBA" id="ARBA00022679"/>
    </source>
</evidence>
<comment type="catalytic activity">
    <reaction evidence="3">
        <text>a 2'-deoxyadenosine in DNA + S-adenosyl-L-methionine = an N(6)-methyl-2'-deoxyadenosine in DNA + S-adenosyl-L-homocysteine + H(+)</text>
        <dbReference type="Rhea" id="RHEA:15197"/>
        <dbReference type="Rhea" id="RHEA-COMP:12418"/>
        <dbReference type="Rhea" id="RHEA-COMP:12419"/>
        <dbReference type="ChEBI" id="CHEBI:15378"/>
        <dbReference type="ChEBI" id="CHEBI:57856"/>
        <dbReference type="ChEBI" id="CHEBI:59789"/>
        <dbReference type="ChEBI" id="CHEBI:90615"/>
        <dbReference type="ChEBI" id="CHEBI:90616"/>
        <dbReference type="EC" id="2.1.1.72"/>
    </reaction>
</comment>
<evidence type="ECO:0000313" key="7">
    <source>
        <dbReference type="Proteomes" id="UP001242480"/>
    </source>
</evidence>
<dbReference type="SUPFAM" id="SSF53335">
    <property type="entry name" value="S-adenosyl-L-methionine-dependent methyltransferases"/>
    <property type="match status" value="1"/>
</dbReference>
<dbReference type="Proteomes" id="UP001242480">
    <property type="component" value="Unassembled WGS sequence"/>
</dbReference>
<evidence type="ECO:0000256" key="1">
    <source>
        <dbReference type="ARBA" id="ARBA00022603"/>
    </source>
</evidence>
<sequence>MSRIEQLGDGVTLYLADCLSVIPTLSLVDAVFADPPYSSGGQFRGDRMSRTTDKYQSSEHRGLYPEFSGDNRDQRAYAYWSALWLGACRQACRPGGLAGLFTDWRQLPTTTDALQSGGWVWRGIAVWDKTEAARPQKGRFRNQCEYLVWGSNGPLPVEGPCAPGVFRQAITSDSKEHVTAKPVNLMQQLLQLVPAGGIVLDPFMGSGTTGVAAVQSGLGFIGVEIEPTYFDRACRRIEDEIRRPRMFATAPPRAAQGAMEL</sequence>
<keyword evidence="7" id="KW-1185">Reference proteome</keyword>
<evidence type="ECO:0000313" key="6">
    <source>
        <dbReference type="EMBL" id="MDQ0472795.1"/>
    </source>
</evidence>
<keyword evidence="1 6" id="KW-0489">Methyltransferase</keyword>
<proteinExistence type="inferred from homology"/>
<dbReference type="GO" id="GO:0009007">
    <property type="term" value="F:site-specific DNA-methyltransferase (adenine-specific) activity"/>
    <property type="evidence" value="ECO:0007669"/>
    <property type="project" value="UniProtKB-EC"/>
</dbReference>
<comment type="similarity">
    <text evidence="4">Belongs to the N(4)/N(6)-methyltransferase family.</text>
</comment>
<keyword evidence="2 6" id="KW-0808">Transferase</keyword>
<reference evidence="6 7" key="1">
    <citation type="submission" date="2023-07" db="EMBL/GenBank/DDBJ databases">
        <title>Genomic Encyclopedia of Type Strains, Phase IV (KMG-IV): sequencing the most valuable type-strain genomes for metagenomic binning, comparative biology and taxonomic classification.</title>
        <authorList>
            <person name="Goeker M."/>
        </authorList>
    </citation>
    <scope>NUCLEOTIDE SEQUENCE [LARGE SCALE GENOMIC DNA]</scope>
    <source>
        <strain evidence="6 7">DSM 19619</strain>
    </source>
</reference>
<dbReference type="InterPro" id="IPR002941">
    <property type="entry name" value="DNA_methylase_N4/N6"/>
</dbReference>
<dbReference type="Gene3D" id="3.40.50.150">
    <property type="entry name" value="Vaccinia Virus protein VP39"/>
    <property type="match status" value="1"/>
</dbReference>
<gene>
    <name evidence="6" type="ORF">QO011_005825</name>
</gene>